<evidence type="ECO:0000256" key="2">
    <source>
        <dbReference type="ARBA" id="ARBA00022853"/>
    </source>
</evidence>
<dbReference type="InterPro" id="IPR014876">
    <property type="entry name" value="DEK_C"/>
</dbReference>
<evidence type="ECO:0000256" key="5">
    <source>
        <dbReference type="ARBA" id="ARBA00023163"/>
    </source>
</evidence>
<evidence type="ECO:0000313" key="9">
    <source>
        <dbReference type="EMBL" id="KAH6835659.1"/>
    </source>
</evidence>
<dbReference type="GO" id="GO:0006325">
    <property type="term" value="P:chromatin organization"/>
    <property type="evidence" value="ECO:0007669"/>
    <property type="project" value="UniProtKB-KW"/>
</dbReference>
<feature type="compositionally biased region" description="Basic and acidic residues" evidence="7">
    <location>
        <begin position="393"/>
        <end position="403"/>
    </location>
</feature>
<evidence type="ECO:0000256" key="7">
    <source>
        <dbReference type="SAM" id="MobiDB-lite"/>
    </source>
</evidence>
<feature type="region of interest" description="Disordered" evidence="7">
    <location>
        <begin position="367"/>
        <end position="571"/>
    </location>
</feature>
<organism evidence="9 10">
    <name type="scientific">Perilla frutescens var. hirtella</name>
    <name type="common">Perilla citriodora</name>
    <name type="synonym">Perilla setoyensis</name>
    <dbReference type="NCBI Taxonomy" id="608512"/>
    <lineage>
        <taxon>Eukaryota</taxon>
        <taxon>Viridiplantae</taxon>
        <taxon>Streptophyta</taxon>
        <taxon>Embryophyta</taxon>
        <taxon>Tracheophyta</taxon>
        <taxon>Spermatophyta</taxon>
        <taxon>Magnoliopsida</taxon>
        <taxon>eudicotyledons</taxon>
        <taxon>Gunneridae</taxon>
        <taxon>Pentapetalae</taxon>
        <taxon>asterids</taxon>
        <taxon>lamiids</taxon>
        <taxon>Lamiales</taxon>
        <taxon>Lamiaceae</taxon>
        <taxon>Nepetoideae</taxon>
        <taxon>Elsholtzieae</taxon>
        <taxon>Perilla</taxon>
    </lineage>
</organism>
<keyword evidence="10" id="KW-1185">Reference proteome</keyword>
<feature type="compositionally biased region" description="Basic and acidic residues" evidence="7">
    <location>
        <begin position="635"/>
        <end position="644"/>
    </location>
</feature>
<dbReference type="FunFam" id="1.10.10.60:FF:000220">
    <property type="entry name" value="DEK domain-containing chromatin associated protein"/>
    <property type="match status" value="1"/>
</dbReference>
<feature type="compositionally biased region" description="Acidic residues" evidence="7">
    <location>
        <begin position="624"/>
        <end position="634"/>
    </location>
</feature>
<dbReference type="PANTHER" id="PTHR13468:SF22">
    <property type="entry name" value="DEK DOMAIN-CONTAINING CHROMATIN-ASSOCIATED PROTEIN 3"/>
    <property type="match status" value="1"/>
</dbReference>
<dbReference type="GO" id="GO:2000779">
    <property type="term" value="P:regulation of double-strand break repair"/>
    <property type="evidence" value="ECO:0007669"/>
    <property type="project" value="TreeGrafter"/>
</dbReference>
<comment type="subcellular location">
    <subcellularLocation>
        <location evidence="1">Nucleus</location>
        <location evidence="1">Nucleolus</location>
    </subcellularLocation>
</comment>
<keyword evidence="5" id="KW-0804">Transcription</keyword>
<dbReference type="AlphaFoldDB" id="A0AAD4PCV2"/>
<keyword evidence="4" id="KW-0238">DNA-binding</keyword>
<dbReference type="Proteomes" id="UP001190926">
    <property type="component" value="Unassembled WGS sequence"/>
</dbReference>
<dbReference type="GO" id="GO:0005730">
    <property type="term" value="C:nucleolus"/>
    <property type="evidence" value="ECO:0007669"/>
    <property type="project" value="UniProtKB-SubCell"/>
</dbReference>
<dbReference type="Gene3D" id="1.10.10.60">
    <property type="entry name" value="Homeodomain-like"/>
    <property type="match status" value="1"/>
</dbReference>
<dbReference type="GO" id="GO:0003677">
    <property type="term" value="F:DNA binding"/>
    <property type="evidence" value="ECO:0007669"/>
    <property type="project" value="UniProtKB-KW"/>
</dbReference>
<protein>
    <recommendedName>
        <fullName evidence="8">DEK-C domain-containing protein</fullName>
    </recommendedName>
</protein>
<dbReference type="SUPFAM" id="SSF109715">
    <property type="entry name" value="DEK C-terminal domain"/>
    <property type="match status" value="1"/>
</dbReference>
<evidence type="ECO:0000256" key="3">
    <source>
        <dbReference type="ARBA" id="ARBA00023015"/>
    </source>
</evidence>
<accession>A0AAD4PCV2</accession>
<feature type="compositionally biased region" description="Basic and acidic residues" evidence="7">
    <location>
        <begin position="168"/>
        <end position="207"/>
    </location>
</feature>
<reference evidence="9 10" key="1">
    <citation type="journal article" date="2021" name="Nat. Commun.">
        <title>Incipient diploidization of the medicinal plant Perilla within 10,000 years.</title>
        <authorList>
            <person name="Zhang Y."/>
            <person name="Shen Q."/>
            <person name="Leng L."/>
            <person name="Zhang D."/>
            <person name="Chen S."/>
            <person name="Shi Y."/>
            <person name="Ning Z."/>
            <person name="Chen S."/>
        </authorList>
    </citation>
    <scope>NUCLEOTIDE SEQUENCE [LARGE SCALE GENOMIC DNA]</scope>
    <source>
        <strain evidence="10">cv. PC099</strain>
    </source>
</reference>
<feature type="compositionally biased region" description="Basic and acidic residues" evidence="7">
    <location>
        <begin position="54"/>
        <end position="94"/>
    </location>
</feature>
<feature type="compositionally biased region" description="Low complexity" evidence="7">
    <location>
        <begin position="458"/>
        <end position="468"/>
    </location>
</feature>
<feature type="compositionally biased region" description="Basic and acidic residues" evidence="7">
    <location>
        <begin position="514"/>
        <end position="534"/>
    </location>
</feature>
<evidence type="ECO:0000313" key="10">
    <source>
        <dbReference type="Proteomes" id="UP001190926"/>
    </source>
</evidence>
<sequence>MGEGDAVAEKLVPLANGKVEADKKANVEGKIEAVKHKKGEQHDGVTEMEEDKQDGEKFEDQKMDVDKEEANGEKTDGSKVAKEEGTDEGKKEEGTEADEEKLETVLEDGEKEEVKSEKMEEEAEEETTKGAKEKVDEDDGAKEEEDKTGELKEVKGSKKRPRSKTSAGKRDRTKKKEPTEEEKEQITPDQRKTKEPKTSVQKKENEPKTPPAFAIERPVRERKSVERLVATIEKDSTKEFRIEKGRGTALKDIPNVAYKLSRKKTEDTFKLLYIILFGRRGKAAQVKNNISRFSGFVWHDNEEKQMNRVKEKLDKYVKEKLIEFCDVLDIPISKANAKKEDIIAKLMEFLMEPHATTSDLLAEKEQVLKRKRTSKSAPGSSTPSKGSVKSRKKAEGDSKKGGEAKSTLPESEDESEEDKEDDMNGARERSEEISEQAASEEKRSDSEEESEEDKGKQKSGSAKSSIKKGSFEKAKTKKVTISKKTIPPAKKLPAKSPDRSKSNNGSSAKKSSVKKKDEQVKKKNAAVKKDEAVKKSTPKKSLSSESPGKKVLKVKQKPKEETLGPSDDELRNSTCKILKEVDFNTATFTDILKLLAKEFKTDLTSRKSTVKLMIQEELTKLADADVDEADEEDEGTAKKDEKAPSDVGVKA</sequence>
<feature type="compositionally biased region" description="Basic and acidic residues" evidence="7">
    <location>
        <begin position="19"/>
        <end position="45"/>
    </location>
</feature>
<dbReference type="EMBL" id="SDAM02000033">
    <property type="protein sequence ID" value="KAH6835659.1"/>
    <property type="molecule type" value="Genomic_DNA"/>
</dbReference>
<evidence type="ECO:0000256" key="1">
    <source>
        <dbReference type="ARBA" id="ARBA00004604"/>
    </source>
</evidence>
<feature type="compositionally biased region" description="Basic and acidic residues" evidence="7">
    <location>
        <begin position="144"/>
        <end position="156"/>
    </location>
</feature>
<dbReference type="PANTHER" id="PTHR13468">
    <property type="entry name" value="DEK PROTEIN"/>
    <property type="match status" value="1"/>
</dbReference>
<dbReference type="GO" id="GO:0042393">
    <property type="term" value="F:histone binding"/>
    <property type="evidence" value="ECO:0007669"/>
    <property type="project" value="TreeGrafter"/>
</dbReference>
<feature type="compositionally biased region" description="Acidic residues" evidence="7">
    <location>
        <begin position="95"/>
        <end position="111"/>
    </location>
</feature>
<evidence type="ECO:0000256" key="6">
    <source>
        <dbReference type="ARBA" id="ARBA00023242"/>
    </source>
</evidence>
<feature type="region of interest" description="Disordered" evidence="7">
    <location>
        <begin position="1"/>
        <end position="219"/>
    </location>
</feature>
<feature type="region of interest" description="Disordered" evidence="7">
    <location>
        <begin position="622"/>
        <end position="651"/>
    </location>
</feature>
<evidence type="ECO:0000256" key="4">
    <source>
        <dbReference type="ARBA" id="ARBA00023125"/>
    </source>
</evidence>
<dbReference type="Pfam" id="PF08766">
    <property type="entry name" value="DEK_C"/>
    <property type="match status" value="1"/>
</dbReference>
<keyword evidence="6" id="KW-0539">Nucleus</keyword>
<feature type="domain" description="DEK-C" evidence="8">
    <location>
        <begin position="564"/>
        <end position="619"/>
    </location>
</feature>
<comment type="caution">
    <text evidence="9">The sequence shown here is derived from an EMBL/GenBank/DDBJ whole genome shotgun (WGS) entry which is preliminary data.</text>
</comment>
<dbReference type="InterPro" id="IPR044198">
    <property type="entry name" value="DEK"/>
</dbReference>
<feature type="compositionally biased region" description="Basic and acidic residues" evidence="7">
    <location>
        <begin position="126"/>
        <end position="135"/>
    </location>
</feature>
<evidence type="ECO:0000259" key="8">
    <source>
        <dbReference type="PROSITE" id="PS51998"/>
    </source>
</evidence>
<feature type="compositionally biased region" description="Polar residues" evidence="7">
    <location>
        <begin position="375"/>
        <end position="387"/>
    </location>
</feature>
<feature type="compositionally biased region" description="Acidic residues" evidence="7">
    <location>
        <begin position="410"/>
        <end position="421"/>
    </location>
</feature>
<feature type="compositionally biased region" description="Basic and acidic residues" evidence="7">
    <location>
        <begin position="422"/>
        <end position="432"/>
    </location>
</feature>
<dbReference type="PROSITE" id="PS51998">
    <property type="entry name" value="DEK_C"/>
    <property type="match status" value="1"/>
</dbReference>
<gene>
    <name evidence="9" type="ORF">C2S53_010537</name>
</gene>
<keyword evidence="2" id="KW-0156">Chromatin regulator</keyword>
<name>A0AAD4PCV2_PERFH</name>
<keyword evidence="3" id="KW-0805">Transcription regulation</keyword>
<proteinExistence type="predicted"/>